<organism evidence="11 12">
    <name type="scientific">Peribacillus cavernae</name>
    <dbReference type="NCBI Taxonomy" id="1674310"/>
    <lineage>
        <taxon>Bacteria</taxon>
        <taxon>Bacillati</taxon>
        <taxon>Bacillota</taxon>
        <taxon>Bacilli</taxon>
        <taxon>Bacillales</taxon>
        <taxon>Bacillaceae</taxon>
        <taxon>Peribacillus</taxon>
    </lineage>
</organism>
<comment type="subunit">
    <text evidence="8">The complex is composed of two ATP-binding proteins (OpuCA), two transmembrane proteins (OpuCB and OpuCD) and a solute-binding protein (OpuCC).</text>
</comment>
<gene>
    <name evidence="11" type="ORF">ELQ35_12985</name>
</gene>
<dbReference type="OrthoDB" id="9802264at2"/>
<dbReference type="PANTHER" id="PTHR43117:SF4">
    <property type="entry name" value="OSMOPROTECTANT IMPORT ATP-BINDING PROTEIN OSMV"/>
    <property type="match status" value="1"/>
</dbReference>
<keyword evidence="3" id="KW-0677">Repeat</keyword>
<dbReference type="Proteomes" id="UP000267430">
    <property type="component" value="Unassembled WGS sequence"/>
</dbReference>
<protein>
    <recommendedName>
        <fullName evidence="9">Quaternary amine transport ATP-binding protein</fullName>
        <ecNumber evidence="9">7.6.2.9</ecNumber>
    </recommendedName>
</protein>
<sequence>MITFSNVSKIYESTGKKVTAVDHVNMSVEEGEICVFLGPSGCGKTTLLRMVNRLVQITEGSIEIDGKDIQALDSIELRRSIGYVIQQNGLFPNMTIEENINVVPKMLGWDAGKRKNRYKELMEMMGLNPEEFRKRFPWELSGGQQQRIGVARALAADPPVMLMDEPFGALDPIIRDHLQNEFLRIQKDVKKTILFVSHDIDEAIRLGDKIAIFNQGQLMQVGTPDQILSDPKNEFVRDFIGSDREIKRLTLLTVKDLLNKGKKGNRKSNLTAEINEFYVTLDTDLRNALAVLLASPTGEAVIVDQRNQPHGILTFTDYELLTGVHPSKLKSIVH</sequence>
<keyword evidence="12" id="KW-1185">Reference proteome</keyword>
<comment type="caution">
    <text evidence="11">The sequence shown here is derived from an EMBL/GenBank/DDBJ whole genome shotgun (WGS) entry which is preliminary data.</text>
</comment>
<dbReference type="InterPro" id="IPR017871">
    <property type="entry name" value="ABC_transporter-like_CS"/>
</dbReference>
<keyword evidence="9" id="KW-0997">Cell inner membrane</keyword>
<name>A0A3S0VLF7_9BACI</name>
<dbReference type="Pfam" id="PF00005">
    <property type="entry name" value="ABC_tran"/>
    <property type="match status" value="1"/>
</dbReference>
<keyword evidence="2 9" id="KW-0813">Transport</keyword>
<evidence type="ECO:0000313" key="12">
    <source>
        <dbReference type="Proteomes" id="UP000267430"/>
    </source>
</evidence>
<comment type="subcellular location">
    <subcellularLocation>
        <location evidence="9">Cell inner membrane</location>
        <topology evidence="9">Peripheral membrane protein</topology>
    </subcellularLocation>
</comment>
<dbReference type="NCBIfam" id="TIGR01186">
    <property type="entry name" value="proV"/>
    <property type="match status" value="1"/>
</dbReference>
<evidence type="ECO:0000256" key="4">
    <source>
        <dbReference type="ARBA" id="ARBA00022741"/>
    </source>
</evidence>
<dbReference type="PROSITE" id="PS50893">
    <property type="entry name" value="ABC_TRANSPORTER_2"/>
    <property type="match status" value="1"/>
</dbReference>
<evidence type="ECO:0000256" key="5">
    <source>
        <dbReference type="ARBA" id="ARBA00022840"/>
    </source>
</evidence>
<evidence type="ECO:0000256" key="6">
    <source>
        <dbReference type="ARBA" id="ARBA00023122"/>
    </source>
</evidence>
<dbReference type="SMART" id="SM00382">
    <property type="entry name" value="AAA"/>
    <property type="match status" value="1"/>
</dbReference>
<dbReference type="Gene3D" id="3.40.50.300">
    <property type="entry name" value="P-loop containing nucleotide triphosphate hydrolases"/>
    <property type="match status" value="1"/>
</dbReference>
<evidence type="ECO:0000256" key="2">
    <source>
        <dbReference type="ARBA" id="ARBA00022448"/>
    </source>
</evidence>
<dbReference type="EMBL" id="RYZZ01000017">
    <property type="protein sequence ID" value="RUQ28152.1"/>
    <property type="molecule type" value="Genomic_DNA"/>
</dbReference>
<dbReference type="InterPro" id="IPR005892">
    <property type="entry name" value="Gly-betaine_transp_ATP-bd"/>
</dbReference>
<keyword evidence="9" id="KW-1003">Cell membrane</keyword>
<comment type="subunit">
    <text evidence="9">The complex is probably composed of two ATP-binding proteins, two transmembrane proteins and a solute-binding protein.</text>
</comment>
<dbReference type="GO" id="GO:0005886">
    <property type="term" value="C:plasma membrane"/>
    <property type="evidence" value="ECO:0007669"/>
    <property type="project" value="UniProtKB-SubCell"/>
</dbReference>
<accession>A0A3S0VLF7</accession>
<dbReference type="InterPro" id="IPR003593">
    <property type="entry name" value="AAA+_ATPase"/>
</dbReference>
<evidence type="ECO:0000256" key="7">
    <source>
        <dbReference type="ARBA" id="ARBA00052482"/>
    </source>
</evidence>
<evidence type="ECO:0000313" key="11">
    <source>
        <dbReference type="EMBL" id="RUQ28152.1"/>
    </source>
</evidence>
<dbReference type="EC" id="7.6.2.9" evidence="9"/>
<dbReference type="GO" id="GO:0016887">
    <property type="term" value="F:ATP hydrolysis activity"/>
    <property type="evidence" value="ECO:0007669"/>
    <property type="project" value="UniProtKB-UniRule"/>
</dbReference>
<dbReference type="GO" id="GO:0031460">
    <property type="term" value="P:glycine betaine transport"/>
    <property type="evidence" value="ECO:0007669"/>
    <property type="project" value="InterPro"/>
</dbReference>
<dbReference type="GO" id="GO:0015418">
    <property type="term" value="F:ABC-type quaternary ammonium compound transporting activity"/>
    <property type="evidence" value="ECO:0007669"/>
    <property type="project" value="UniProtKB-EC"/>
</dbReference>
<dbReference type="RefSeq" id="WP_126865259.1">
    <property type="nucleotide sequence ID" value="NZ_JAUSTX010000002.1"/>
</dbReference>
<evidence type="ECO:0000256" key="3">
    <source>
        <dbReference type="ARBA" id="ARBA00022737"/>
    </source>
</evidence>
<evidence type="ECO:0000256" key="9">
    <source>
        <dbReference type="RuleBase" id="RU369116"/>
    </source>
</evidence>
<keyword evidence="4 9" id="KW-0547">Nucleotide-binding</keyword>
<dbReference type="FunFam" id="3.40.50.300:FF:000425">
    <property type="entry name" value="Probable ABC transporter, ATP-binding subunit"/>
    <property type="match status" value="1"/>
</dbReference>
<evidence type="ECO:0000256" key="1">
    <source>
        <dbReference type="ARBA" id="ARBA00005417"/>
    </source>
</evidence>
<dbReference type="AlphaFoldDB" id="A0A3S0VLF7"/>
<dbReference type="PANTHER" id="PTHR43117">
    <property type="entry name" value="OSMOPROTECTANT IMPORT ATP-BINDING PROTEIN OSMV"/>
    <property type="match status" value="1"/>
</dbReference>
<dbReference type="GO" id="GO:0006865">
    <property type="term" value="P:amino acid transport"/>
    <property type="evidence" value="ECO:0007669"/>
    <property type="project" value="UniProtKB-UniRule"/>
</dbReference>
<dbReference type="GO" id="GO:0005524">
    <property type="term" value="F:ATP binding"/>
    <property type="evidence" value="ECO:0007669"/>
    <property type="project" value="UniProtKB-UniRule"/>
</dbReference>
<proteinExistence type="inferred from homology"/>
<dbReference type="SUPFAM" id="SSF52540">
    <property type="entry name" value="P-loop containing nucleoside triphosphate hydrolases"/>
    <property type="match status" value="1"/>
</dbReference>
<keyword evidence="6" id="KW-0129">CBS domain</keyword>
<keyword evidence="5 9" id="KW-0067">ATP-binding</keyword>
<keyword evidence="9" id="KW-0472">Membrane</keyword>
<dbReference type="InterPro" id="IPR027417">
    <property type="entry name" value="P-loop_NTPase"/>
</dbReference>
<feature type="domain" description="ABC transporter" evidence="10">
    <location>
        <begin position="2"/>
        <end position="240"/>
    </location>
</feature>
<dbReference type="InterPro" id="IPR003439">
    <property type="entry name" value="ABC_transporter-like_ATP-bd"/>
</dbReference>
<comment type="catalytic activity">
    <reaction evidence="7">
        <text>a quaternary ammonium(out) + ATP + H2O = a quaternary ammonium(in) + ADP + phosphate + H(+)</text>
        <dbReference type="Rhea" id="RHEA:11036"/>
        <dbReference type="ChEBI" id="CHEBI:15377"/>
        <dbReference type="ChEBI" id="CHEBI:15378"/>
        <dbReference type="ChEBI" id="CHEBI:30616"/>
        <dbReference type="ChEBI" id="CHEBI:35267"/>
        <dbReference type="ChEBI" id="CHEBI:43474"/>
        <dbReference type="ChEBI" id="CHEBI:456216"/>
        <dbReference type="EC" id="7.6.2.9"/>
    </reaction>
</comment>
<dbReference type="PROSITE" id="PS00211">
    <property type="entry name" value="ABC_TRANSPORTER_1"/>
    <property type="match status" value="1"/>
</dbReference>
<reference evidence="11 12" key="1">
    <citation type="submission" date="2018-12" db="EMBL/GenBank/DDBJ databases">
        <title>Bacillus chawlae sp. nov., Bacillus glennii sp. nov., and Bacillus saganii sp. nov. Isolated from the Vehicle Assembly Building at Kennedy Space Center where the Viking Spacecraft were Assembled.</title>
        <authorList>
            <person name="Seuylemezian A."/>
            <person name="Vaishampayan P."/>
        </authorList>
    </citation>
    <scope>NUCLEOTIDE SEQUENCE [LARGE SCALE GENOMIC DNA]</scope>
    <source>
        <strain evidence="11 12">L5</strain>
    </source>
</reference>
<evidence type="ECO:0000256" key="8">
    <source>
        <dbReference type="ARBA" id="ARBA00063934"/>
    </source>
</evidence>
<comment type="similarity">
    <text evidence="1 9">Belongs to the ABC transporter superfamily.</text>
</comment>
<evidence type="ECO:0000259" key="10">
    <source>
        <dbReference type="PROSITE" id="PS50893"/>
    </source>
</evidence>